<dbReference type="Gene3D" id="3.40.50.300">
    <property type="entry name" value="P-loop containing nucleotide triphosphate hydrolases"/>
    <property type="match status" value="1"/>
</dbReference>
<protein>
    <submittedName>
        <fullName evidence="3">Chain length determinant protein tyrosine kinase EpsG</fullName>
    </submittedName>
</protein>
<dbReference type="Proteomes" id="UP001497493">
    <property type="component" value="Chromosome"/>
</dbReference>
<keyword evidence="1" id="KW-0547">Nucleotide-binding</keyword>
<dbReference type="InterPro" id="IPR050445">
    <property type="entry name" value="Bact_polysacc_biosynth/exp"/>
</dbReference>
<dbReference type="CDD" id="cd05387">
    <property type="entry name" value="BY-kinase"/>
    <property type="match status" value="1"/>
</dbReference>
<dbReference type="NCBIfam" id="TIGR03029">
    <property type="entry name" value="EpsG"/>
    <property type="match status" value="1"/>
</dbReference>
<dbReference type="Pfam" id="PF10609">
    <property type="entry name" value="ParA"/>
    <property type="match status" value="1"/>
</dbReference>
<proteinExistence type="predicted"/>
<organism evidence="3 4">
    <name type="scientific">Candidatus Methylocalor cossyra</name>
    <dbReference type="NCBI Taxonomy" id="3108543"/>
    <lineage>
        <taxon>Bacteria</taxon>
        <taxon>Pseudomonadati</taxon>
        <taxon>Pseudomonadota</taxon>
        <taxon>Gammaproteobacteria</taxon>
        <taxon>Methylococcales</taxon>
        <taxon>Methylococcaceae</taxon>
        <taxon>Candidatus Methylocalor</taxon>
    </lineage>
</organism>
<evidence type="ECO:0000256" key="2">
    <source>
        <dbReference type="ARBA" id="ARBA00022840"/>
    </source>
</evidence>
<dbReference type="NCBIfam" id="TIGR01007">
    <property type="entry name" value="eps_fam"/>
    <property type="match status" value="1"/>
</dbReference>
<dbReference type="InterPro" id="IPR027417">
    <property type="entry name" value="P-loop_NTPase"/>
</dbReference>
<dbReference type="InterPro" id="IPR005702">
    <property type="entry name" value="Wzc-like_C"/>
</dbReference>
<dbReference type="Gene3D" id="1.10.40.70">
    <property type="match status" value="1"/>
</dbReference>
<keyword evidence="3" id="KW-0418">Kinase</keyword>
<sequence>MTMSSLKFAQRPAPAANHVIGAILAAAGRLDPERIERILKFQQQHGALRFGEAGVRLGLLTEEDIRYALSQQFEHPCLTPGDVSLSPEVLAAFRPRHPFVEALRGLRSQLLLRRPAEGAAGIRLAITSACRGEGRSLIAANLAVLFAQLGERVVLIDADLRNPRQHALFRVGDRLGLSTVLSGRAGLEAVTALPALGGLSLLTAGPSPPNPQELLSRARFRELLEQLNALFGVVVLDCPAWAEAADLQLIAARAGSAIVVSQPNAATVAEATALVRALRESGAQLLGAVVNRH</sequence>
<dbReference type="RefSeq" id="WP_348757412.1">
    <property type="nucleotide sequence ID" value="NZ_OZ026884.1"/>
</dbReference>
<dbReference type="InterPro" id="IPR037257">
    <property type="entry name" value="T2SS_E_N_sf"/>
</dbReference>
<name>A0ABM9NJQ1_9GAMM</name>
<evidence type="ECO:0000313" key="4">
    <source>
        <dbReference type="Proteomes" id="UP001497493"/>
    </source>
</evidence>
<keyword evidence="2" id="KW-0067">ATP-binding</keyword>
<keyword evidence="4" id="KW-1185">Reference proteome</keyword>
<evidence type="ECO:0000313" key="3">
    <source>
        <dbReference type="EMBL" id="CAL1240851.1"/>
    </source>
</evidence>
<dbReference type="InterPro" id="IPR033756">
    <property type="entry name" value="YlxH/NBP35"/>
</dbReference>
<dbReference type="EMBL" id="OZ026884">
    <property type="protein sequence ID" value="CAL1240851.1"/>
    <property type="molecule type" value="Genomic_DNA"/>
</dbReference>
<dbReference type="PANTHER" id="PTHR32309">
    <property type="entry name" value="TYROSINE-PROTEIN KINASE"/>
    <property type="match status" value="1"/>
</dbReference>
<gene>
    <name evidence="3" type="primary">epsG</name>
    <name evidence="3" type="ORF">MECH1_V1_2075</name>
</gene>
<reference evidence="3 4" key="1">
    <citation type="submission" date="2024-04" db="EMBL/GenBank/DDBJ databases">
        <authorList>
            <person name="Cremers G."/>
        </authorList>
    </citation>
    <scope>NUCLEOTIDE SEQUENCE [LARGE SCALE GENOMIC DNA]</scope>
    <source>
        <strain evidence="3">MeCH1-AG</strain>
    </source>
</reference>
<dbReference type="PANTHER" id="PTHR32309:SF13">
    <property type="entry name" value="FERRIC ENTEROBACTIN TRANSPORT PROTEIN FEPE"/>
    <property type="match status" value="1"/>
</dbReference>
<evidence type="ECO:0000256" key="1">
    <source>
        <dbReference type="ARBA" id="ARBA00022741"/>
    </source>
</evidence>
<dbReference type="SUPFAM" id="SSF160246">
    <property type="entry name" value="EspE N-terminal domain-like"/>
    <property type="match status" value="1"/>
</dbReference>
<dbReference type="GO" id="GO:0016301">
    <property type="term" value="F:kinase activity"/>
    <property type="evidence" value="ECO:0007669"/>
    <property type="project" value="UniProtKB-KW"/>
</dbReference>
<keyword evidence="3" id="KW-0808">Transferase</keyword>
<accession>A0ABM9NJQ1</accession>
<dbReference type="InterPro" id="IPR017479">
    <property type="entry name" value="Tyr_kinase_chain_length_EpsG"/>
</dbReference>
<dbReference type="SUPFAM" id="SSF52540">
    <property type="entry name" value="P-loop containing nucleoside triphosphate hydrolases"/>
    <property type="match status" value="1"/>
</dbReference>